<evidence type="ECO:0000256" key="1">
    <source>
        <dbReference type="SAM" id="MobiDB-lite"/>
    </source>
</evidence>
<gene>
    <name evidence="2" type="ORF">BJY01DRAFT_224141</name>
</gene>
<feature type="region of interest" description="Disordered" evidence="1">
    <location>
        <begin position="43"/>
        <end position="68"/>
    </location>
</feature>
<evidence type="ECO:0000313" key="3">
    <source>
        <dbReference type="Proteomes" id="UP001610446"/>
    </source>
</evidence>
<accession>A0ABR4J578</accession>
<evidence type="ECO:0000313" key="2">
    <source>
        <dbReference type="EMBL" id="KAL2834689.1"/>
    </source>
</evidence>
<reference evidence="2 3" key="1">
    <citation type="submission" date="2024-07" db="EMBL/GenBank/DDBJ databases">
        <title>Section-level genome sequencing and comparative genomics of Aspergillus sections Usti and Cavernicolus.</title>
        <authorList>
            <consortium name="Lawrence Berkeley National Laboratory"/>
            <person name="Nybo J.L."/>
            <person name="Vesth T.C."/>
            <person name="Theobald S."/>
            <person name="Frisvad J.C."/>
            <person name="Larsen T.O."/>
            <person name="Kjaerboelling I."/>
            <person name="Rothschild-Mancinelli K."/>
            <person name="Lyhne E.K."/>
            <person name="Kogle M.E."/>
            <person name="Barry K."/>
            <person name="Clum A."/>
            <person name="Na H."/>
            <person name="Ledsgaard L."/>
            <person name="Lin J."/>
            <person name="Lipzen A."/>
            <person name="Kuo A."/>
            <person name="Riley R."/>
            <person name="Mondo S."/>
            <person name="Labutti K."/>
            <person name="Haridas S."/>
            <person name="Pangalinan J."/>
            <person name="Salamov A.A."/>
            <person name="Simmons B.A."/>
            <person name="Magnuson J.K."/>
            <person name="Chen J."/>
            <person name="Drula E."/>
            <person name="Henrissat B."/>
            <person name="Wiebenga A."/>
            <person name="Lubbers R.J."/>
            <person name="Gomes A.C."/>
            <person name="Makela M.R."/>
            <person name="Stajich J."/>
            <person name="Grigoriev I.V."/>
            <person name="Mortensen U.H."/>
            <person name="De Vries R.P."/>
            <person name="Baker S.E."/>
            <person name="Andersen M.R."/>
        </authorList>
    </citation>
    <scope>NUCLEOTIDE SEQUENCE [LARGE SCALE GENOMIC DNA]</scope>
    <source>
        <strain evidence="2 3">CBS 123904</strain>
    </source>
</reference>
<proteinExistence type="predicted"/>
<name>A0ABR4J578_9EURO</name>
<dbReference type="Proteomes" id="UP001610446">
    <property type="component" value="Unassembled WGS sequence"/>
</dbReference>
<comment type="caution">
    <text evidence="2">The sequence shown here is derived from an EMBL/GenBank/DDBJ whole genome shotgun (WGS) entry which is preliminary data.</text>
</comment>
<protein>
    <submittedName>
        <fullName evidence="2">Uncharacterized protein</fullName>
    </submittedName>
</protein>
<keyword evidence="3" id="KW-1185">Reference proteome</keyword>
<dbReference type="EMBL" id="JBFXLU010000216">
    <property type="protein sequence ID" value="KAL2834689.1"/>
    <property type="molecule type" value="Genomic_DNA"/>
</dbReference>
<organism evidence="2 3">
    <name type="scientific">Aspergillus pseudoustus</name>
    <dbReference type="NCBI Taxonomy" id="1810923"/>
    <lineage>
        <taxon>Eukaryota</taxon>
        <taxon>Fungi</taxon>
        <taxon>Dikarya</taxon>
        <taxon>Ascomycota</taxon>
        <taxon>Pezizomycotina</taxon>
        <taxon>Eurotiomycetes</taxon>
        <taxon>Eurotiomycetidae</taxon>
        <taxon>Eurotiales</taxon>
        <taxon>Aspergillaceae</taxon>
        <taxon>Aspergillus</taxon>
        <taxon>Aspergillus subgen. Nidulantes</taxon>
    </lineage>
</organism>
<sequence>MGGSRARYAAINLRRQPHTWHLYTKPGTGTRTPQLSLSIRDGRRGLHHHQSRRQKQPRLLPEGTVKEEKGGLRRYNPWQNGGARAKCGGEEAKEEKRRLIVGLASGMDHHPPTAPLLRTLARVNFLDAWLKRQHPHSMALQNQLSIIPRYMICFSPRRMGKRENSLKRPVRRFSQFIAFSLSLSLSRI</sequence>
<feature type="compositionally biased region" description="Basic residues" evidence="1">
    <location>
        <begin position="45"/>
        <end position="56"/>
    </location>
</feature>